<keyword evidence="5" id="KW-1185">Reference proteome</keyword>
<feature type="chain" id="PRO_5017423380" description="Peptidase A2 domain-containing protein" evidence="2">
    <location>
        <begin position="24"/>
        <end position="309"/>
    </location>
</feature>
<accession>A0A399RCA2</accession>
<dbReference type="CDD" id="cd05483">
    <property type="entry name" value="retropepsin_like_bacteria"/>
    <property type="match status" value="1"/>
</dbReference>
<dbReference type="PROSITE" id="PS00141">
    <property type="entry name" value="ASP_PROTEASE"/>
    <property type="match status" value="1"/>
</dbReference>
<gene>
    <name evidence="4" type="ORF">D1222_13500</name>
</gene>
<reference evidence="4 5" key="1">
    <citation type="submission" date="2018-08" db="EMBL/GenBank/DDBJ databases">
        <title>Henriciella mobilis sp. nov., isolated from seawater.</title>
        <authorList>
            <person name="Cheng H."/>
            <person name="Wu Y.-H."/>
            <person name="Xu X.-W."/>
            <person name="Guo L.-L."/>
        </authorList>
    </citation>
    <scope>NUCLEOTIDE SEQUENCE [LARGE SCALE GENOMIC DNA]</scope>
    <source>
        <strain evidence="4 5">CCUG67844</strain>
    </source>
</reference>
<evidence type="ECO:0000256" key="2">
    <source>
        <dbReference type="SAM" id="SignalP"/>
    </source>
</evidence>
<dbReference type="InterPro" id="IPR034122">
    <property type="entry name" value="Retropepsin-like_bacterial"/>
</dbReference>
<dbReference type="EMBL" id="QWGA01000008">
    <property type="protein sequence ID" value="RIJ27412.1"/>
    <property type="molecule type" value="Genomic_DNA"/>
</dbReference>
<dbReference type="Gene3D" id="2.40.70.10">
    <property type="entry name" value="Acid Proteases"/>
    <property type="match status" value="2"/>
</dbReference>
<dbReference type="InterPro" id="IPR001969">
    <property type="entry name" value="Aspartic_peptidase_AS"/>
</dbReference>
<feature type="domain" description="Peptidase A2" evidence="3">
    <location>
        <begin position="186"/>
        <end position="274"/>
    </location>
</feature>
<dbReference type="OrthoDB" id="107347at2"/>
<evidence type="ECO:0000256" key="1">
    <source>
        <dbReference type="ARBA" id="ARBA00022801"/>
    </source>
</evidence>
<name>A0A399RCA2_9PROT</name>
<comment type="caution">
    <text evidence="4">The sequence shown here is derived from an EMBL/GenBank/DDBJ whole genome shotgun (WGS) entry which is preliminary data.</text>
</comment>
<evidence type="ECO:0000313" key="4">
    <source>
        <dbReference type="EMBL" id="RIJ27412.1"/>
    </source>
</evidence>
<dbReference type="InterPro" id="IPR001995">
    <property type="entry name" value="Peptidase_A2_cat"/>
</dbReference>
<organism evidence="4 5">
    <name type="scientific">Henriciella algicola</name>
    <dbReference type="NCBI Taxonomy" id="1608422"/>
    <lineage>
        <taxon>Bacteria</taxon>
        <taxon>Pseudomonadati</taxon>
        <taxon>Pseudomonadota</taxon>
        <taxon>Alphaproteobacteria</taxon>
        <taxon>Hyphomonadales</taxon>
        <taxon>Hyphomonadaceae</taxon>
        <taxon>Henriciella</taxon>
    </lineage>
</organism>
<dbReference type="GO" id="GO:0004190">
    <property type="term" value="F:aspartic-type endopeptidase activity"/>
    <property type="evidence" value="ECO:0007669"/>
    <property type="project" value="InterPro"/>
</dbReference>
<dbReference type="InterPro" id="IPR021109">
    <property type="entry name" value="Peptidase_aspartic_dom_sf"/>
</dbReference>
<feature type="signal peptide" evidence="2">
    <location>
        <begin position="1"/>
        <end position="23"/>
    </location>
</feature>
<dbReference type="RefSeq" id="WP_119454790.1">
    <property type="nucleotide sequence ID" value="NZ_QWGA01000008.1"/>
</dbReference>
<dbReference type="Pfam" id="PF13650">
    <property type="entry name" value="Asp_protease_2"/>
    <property type="match status" value="2"/>
</dbReference>
<protein>
    <recommendedName>
        <fullName evidence="3">Peptidase A2 domain-containing protein</fullName>
    </recommendedName>
</protein>
<evidence type="ECO:0000313" key="5">
    <source>
        <dbReference type="Proteomes" id="UP000265845"/>
    </source>
</evidence>
<dbReference type="SUPFAM" id="SSF50630">
    <property type="entry name" value="Acid proteases"/>
    <property type="match status" value="2"/>
</dbReference>
<dbReference type="GO" id="GO:0006508">
    <property type="term" value="P:proteolysis"/>
    <property type="evidence" value="ECO:0007669"/>
    <property type="project" value="InterPro"/>
</dbReference>
<keyword evidence="1" id="KW-0378">Hydrolase</keyword>
<evidence type="ECO:0000259" key="3">
    <source>
        <dbReference type="PROSITE" id="PS50175"/>
    </source>
</evidence>
<dbReference type="PROSITE" id="PS50175">
    <property type="entry name" value="ASP_PROT_RETROV"/>
    <property type="match status" value="1"/>
</dbReference>
<proteinExistence type="predicted"/>
<dbReference type="Proteomes" id="UP000265845">
    <property type="component" value="Unassembled WGS sequence"/>
</dbReference>
<keyword evidence="2" id="KW-0732">Signal</keyword>
<dbReference type="AlphaFoldDB" id="A0A399RCA2"/>
<sequence length="309" mass="33143">MKLTSTIAALLAALTLAPLGAHASVSDNIPFQITESGHMVVTLRLDGREDVDAIVDTGATFPIIDSQSASLIGIAPPASPALIEIIGLGDVRTFPVIEVDRMSVGPVRVNAAQAAYNNKVRFPSTGNVIPASSLPHRTLDFDFERSQLRVYDGAPAHISRSLITRLEIIRIGGLPFIEVSVNGTKGLALIDTGASVSVVNSAFAEGASRARHSVRDIELVGATGNVTPVKVLFSRRFEIGDFEVDRFNVIVSNPEFLDRFGLSDTPVMILGLDILKAFRVQIDRDQDLARFALPDRGRRPGAGVSLRAR</sequence>